<dbReference type="EMBL" id="JAAGWE010000012">
    <property type="protein sequence ID" value="NEM05935.1"/>
    <property type="molecule type" value="Genomic_DNA"/>
</dbReference>
<sequence>MRILHVLNTVVHTGNGIANVAVDLAVEQRRRGHEVAVASAGGGFVDLLRENSVLHHHLDFTSRRPKALITAHRGLATLVDRTRPEVVHAHTITPTVVGAVVQRRRPFTLVATVHNEYQRGVTLMRTADAVVGVSEAVSASMVRRGVPRARIHTVLNGTVGSPRRTAPSPEDVVHLPPDAIVTVGAVSHRKGADVLVAAFEEVVREFPGAQLYFVGNVDWTELAEGVAAGERADQVHFVGFDAQPQRYFPTATVFVLASRRDPMPLVLLEALEAGLPVVASDVDGIPEALDGGRAGLLARPEDPTDLAAKTISLLRSEDLRRRLGAAAKERVATLTVAAMTERYLEVYGITSS</sequence>
<dbReference type="Gene3D" id="3.40.50.2000">
    <property type="entry name" value="Glycogen Phosphorylase B"/>
    <property type="match status" value="2"/>
</dbReference>
<evidence type="ECO:0000259" key="3">
    <source>
        <dbReference type="Pfam" id="PF13439"/>
    </source>
</evidence>
<dbReference type="GO" id="GO:0016757">
    <property type="term" value="F:glycosyltransferase activity"/>
    <property type="evidence" value="ECO:0007669"/>
    <property type="project" value="UniProtKB-KW"/>
</dbReference>
<feature type="domain" description="Glycosyltransferase subfamily 4-like N-terminal" evidence="3">
    <location>
        <begin position="15"/>
        <end position="157"/>
    </location>
</feature>
<dbReference type="PANTHER" id="PTHR12526">
    <property type="entry name" value="GLYCOSYLTRANSFERASE"/>
    <property type="match status" value="1"/>
</dbReference>
<dbReference type="RefSeq" id="WP_163476090.1">
    <property type="nucleotide sequence ID" value="NZ_JAAGWE010000012.1"/>
</dbReference>
<dbReference type="Pfam" id="PF13692">
    <property type="entry name" value="Glyco_trans_1_4"/>
    <property type="match status" value="1"/>
</dbReference>
<name>A0A6P0GF88_9ACTN</name>
<keyword evidence="1" id="KW-0328">Glycosyltransferase</keyword>
<comment type="caution">
    <text evidence="4">The sequence shown here is derived from an EMBL/GenBank/DDBJ whole genome shotgun (WGS) entry which is preliminary data.</text>
</comment>
<evidence type="ECO:0000313" key="4">
    <source>
        <dbReference type="EMBL" id="NEM05935.1"/>
    </source>
</evidence>
<dbReference type="CDD" id="cd03801">
    <property type="entry name" value="GT4_PimA-like"/>
    <property type="match status" value="1"/>
</dbReference>
<dbReference type="Proteomes" id="UP000471126">
    <property type="component" value="Unassembled WGS sequence"/>
</dbReference>
<reference evidence="4 5" key="1">
    <citation type="submission" date="2019-12" db="EMBL/GenBank/DDBJ databases">
        <title>WGS of CPCC 203550 I12A-02606.</title>
        <authorList>
            <person name="Jiang Z."/>
        </authorList>
    </citation>
    <scope>NUCLEOTIDE SEQUENCE [LARGE SCALE GENOMIC DNA]</scope>
    <source>
        <strain evidence="4 5">I12A-02606</strain>
    </source>
</reference>
<protein>
    <submittedName>
        <fullName evidence="4">Glycosyltransferase family 4 protein</fullName>
    </submittedName>
</protein>
<organism evidence="4 5">
    <name type="scientific">Geodermatophilus normandii</name>
    <dbReference type="NCBI Taxonomy" id="1137989"/>
    <lineage>
        <taxon>Bacteria</taxon>
        <taxon>Bacillati</taxon>
        <taxon>Actinomycetota</taxon>
        <taxon>Actinomycetes</taxon>
        <taxon>Geodermatophilales</taxon>
        <taxon>Geodermatophilaceae</taxon>
        <taxon>Geodermatophilus</taxon>
    </lineage>
</organism>
<accession>A0A6P0GF88</accession>
<dbReference type="InterPro" id="IPR028098">
    <property type="entry name" value="Glyco_trans_4-like_N"/>
</dbReference>
<dbReference type="PANTHER" id="PTHR12526:SF630">
    <property type="entry name" value="GLYCOSYLTRANSFERASE"/>
    <property type="match status" value="1"/>
</dbReference>
<gene>
    <name evidence="4" type="ORF">GCU54_07855</name>
</gene>
<evidence type="ECO:0000313" key="5">
    <source>
        <dbReference type="Proteomes" id="UP000471126"/>
    </source>
</evidence>
<keyword evidence="2 4" id="KW-0808">Transferase</keyword>
<evidence type="ECO:0000256" key="2">
    <source>
        <dbReference type="ARBA" id="ARBA00022679"/>
    </source>
</evidence>
<dbReference type="Pfam" id="PF13439">
    <property type="entry name" value="Glyco_transf_4"/>
    <property type="match status" value="1"/>
</dbReference>
<proteinExistence type="predicted"/>
<dbReference type="AlphaFoldDB" id="A0A6P0GF88"/>
<dbReference type="SUPFAM" id="SSF53756">
    <property type="entry name" value="UDP-Glycosyltransferase/glycogen phosphorylase"/>
    <property type="match status" value="1"/>
</dbReference>
<evidence type="ECO:0000256" key="1">
    <source>
        <dbReference type="ARBA" id="ARBA00022676"/>
    </source>
</evidence>